<proteinExistence type="inferred from homology"/>
<feature type="signal peptide" evidence="9">
    <location>
        <begin position="1"/>
        <end position="36"/>
    </location>
</feature>
<keyword evidence="7" id="KW-0325">Glycoprotein</keyword>
<keyword evidence="12" id="KW-1185">Reference proteome</keyword>
<keyword evidence="3 8" id="KW-0812">Transmembrane</keyword>
<dbReference type="AlphaFoldDB" id="A0A8T1M595"/>
<organism evidence="11 12">
    <name type="scientific">Clonorchis sinensis</name>
    <name type="common">Chinese liver fluke</name>
    <dbReference type="NCBI Taxonomy" id="79923"/>
    <lineage>
        <taxon>Eukaryota</taxon>
        <taxon>Metazoa</taxon>
        <taxon>Spiralia</taxon>
        <taxon>Lophotrochozoa</taxon>
        <taxon>Platyhelminthes</taxon>
        <taxon>Trematoda</taxon>
        <taxon>Digenea</taxon>
        <taxon>Opisthorchiida</taxon>
        <taxon>Opisthorchiata</taxon>
        <taxon>Opisthorchiidae</taxon>
        <taxon>Clonorchis</taxon>
    </lineage>
</organism>
<dbReference type="GO" id="GO:0016020">
    <property type="term" value="C:membrane"/>
    <property type="evidence" value="ECO:0007669"/>
    <property type="project" value="UniProtKB-SubCell"/>
</dbReference>
<evidence type="ECO:0000256" key="8">
    <source>
        <dbReference type="SAM" id="Phobius"/>
    </source>
</evidence>
<sequence length="191" mass="20505">MIVPSLCYSVYACFSKANEVILSFLLLANLVSSSDGQNCSALQPGQYRCDLPLIDKATQQPIDCSRETLQAPVACRPAPGIFCNGQYFTGEEVGFLGSVTCRFVTGYRFDTALLLSVFGGLFGLDRFYLGYVALGLLKLGTIGGFGLWYLADILLIAIGIVGPADGSTLLTPYYDPPVTLLSRSPLTVYIG</sequence>
<feature type="transmembrane region" description="Helical" evidence="8">
    <location>
        <begin position="146"/>
        <end position="164"/>
    </location>
</feature>
<dbReference type="OrthoDB" id="5804096at2759"/>
<evidence type="ECO:0000256" key="2">
    <source>
        <dbReference type="ARBA" id="ARBA00008284"/>
    </source>
</evidence>
<evidence type="ECO:0000256" key="7">
    <source>
        <dbReference type="ARBA" id="ARBA00023180"/>
    </source>
</evidence>
<dbReference type="PANTHER" id="PTHR21016:SF1">
    <property type="entry name" value="TM2 DOMAIN-CONTAINING PROTEIN 1"/>
    <property type="match status" value="1"/>
</dbReference>
<accession>A0A8T1M595</accession>
<feature type="domain" description="TM2" evidence="10">
    <location>
        <begin position="110"/>
        <end position="153"/>
    </location>
</feature>
<dbReference type="EMBL" id="NIRI02000056">
    <property type="protein sequence ID" value="KAG5444149.1"/>
    <property type="molecule type" value="Genomic_DNA"/>
</dbReference>
<dbReference type="Pfam" id="PF05154">
    <property type="entry name" value="TM2"/>
    <property type="match status" value="1"/>
</dbReference>
<keyword evidence="6 8" id="KW-0472">Membrane</keyword>
<evidence type="ECO:0000313" key="11">
    <source>
        <dbReference type="EMBL" id="KAG5444149.1"/>
    </source>
</evidence>
<evidence type="ECO:0000256" key="1">
    <source>
        <dbReference type="ARBA" id="ARBA00004141"/>
    </source>
</evidence>
<feature type="transmembrane region" description="Helical" evidence="8">
    <location>
        <begin position="112"/>
        <end position="134"/>
    </location>
</feature>
<evidence type="ECO:0000256" key="5">
    <source>
        <dbReference type="ARBA" id="ARBA00022989"/>
    </source>
</evidence>
<dbReference type="Proteomes" id="UP000286415">
    <property type="component" value="Unassembled WGS sequence"/>
</dbReference>
<evidence type="ECO:0000256" key="6">
    <source>
        <dbReference type="ARBA" id="ARBA00023136"/>
    </source>
</evidence>
<dbReference type="InterPro" id="IPR007829">
    <property type="entry name" value="TM2"/>
</dbReference>
<gene>
    <name evidence="11" type="ORF">CSKR_202944</name>
</gene>
<keyword evidence="5 8" id="KW-1133">Transmembrane helix</keyword>
<reference evidence="11 12" key="1">
    <citation type="journal article" date="2018" name="Biotechnol. Adv.">
        <title>Improved genomic resources and new bioinformatic workflow for the carcinogenic parasite Clonorchis sinensis: Biotechnological implications.</title>
        <authorList>
            <person name="Wang D."/>
            <person name="Korhonen P.K."/>
            <person name="Gasser R.B."/>
            <person name="Young N.D."/>
        </authorList>
    </citation>
    <scope>NUCLEOTIDE SEQUENCE [LARGE SCALE GENOMIC DNA]</scope>
    <source>
        <strain evidence="11">Cs-k2</strain>
    </source>
</reference>
<feature type="chain" id="PRO_5035927650" evidence="9">
    <location>
        <begin position="37"/>
        <end position="191"/>
    </location>
</feature>
<comment type="subcellular location">
    <subcellularLocation>
        <location evidence="1">Membrane</location>
        <topology evidence="1">Multi-pass membrane protein</topology>
    </subcellularLocation>
</comment>
<evidence type="ECO:0000259" key="10">
    <source>
        <dbReference type="Pfam" id="PF05154"/>
    </source>
</evidence>
<protein>
    <submittedName>
        <fullName evidence="11">TM2 domain-containing protein 1</fullName>
    </submittedName>
</protein>
<evidence type="ECO:0000256" key="9">
    <source>
        <dbReference type="SAM" id="SignalP"/>
    </source>
</evidence>
<comment type="caution">
    <text evidence="11">The sequence shown here is derived from an EMBL/GenBank/DDBJ whole genome shotgun (WGS) entry which is preliminary data.</text>
</comment>
<evidence type="ECO:0000256" key="4">
    <source>
        <dbReference type="ARBA" id="ARBA00022729"/>
    </source>
</evidence>
<keyword evidence="4 9" id="KW-0732">Signal</keyword>
<reference evidence="11 12" key="2">
    <citation type="journal article" date="2021" name="Genomics">
        <title>High-quality reference genome for Clonorchis sinensis.</title>
        <authorList>
            <person name="Young N.D."/>
            <person name="Stroehlein A.J."/>
            <person name="Kinkar L."/>
            <person name="Wang T."/>
            <person name="Sohn W.M."/>
            <person name="Chang B.C.H."/>
            <person name="Kaur P."/>
            <person name="Weisz D."/>
            <person name="Dudchenko O."/>
            <person name="Aiden E.L."/>
            <person name="Korhonen P.K."/>
            <person name="Gasser R.B."/>
        </authorList>
    </citation>
    <scope>NUCLEOTIDE SEQUENCE [LARGE SCALE GENOMIC DNA]</scope>
    <source>
        <strain evidence="11">Cs-k2</strain>
    </source>
</reference>
<dbReference type="InterPro" id="IPR050932">
    <property type="entry name" value="TM2D1-3-like"/>
</dbReference>
<dbReference type="PANTHER" id="PTHR21016">
    <property type="entry name" value="BETA-AMYLOID BINDING PROTEIN-RELATED"/>
    <property type="match status" value="1"/>
</dbReference>
<evidence type="ECO:0000313" key="12">
    <source>
        <dbReference type="Proteomes" id="UP000286415"/>
    </source>
</evidence>
<evidence type="ECO:0000256" key="3">
    <source>
        <dbReference type="ARBA" id="ARBA00022692"/>
    </source>
</evidence>
<comment type="similarity">
    <text evidence="2">Belongs to the TM2 family.</text>
</comment>
<name>A0A8T1M595_CLOSI</name>